<dbReference type="Proteomes" id="UP000887226">
    <property type="component" value="Unassembled WGS sequence"/>
</dbReference>
<evidence type="ECO:0000313" key="3">
    <source>
        <dbReference type="Proteomes" id="UP000887226"/>
    </source>
</evidence>
<proteinExistence type="predicted"/>
<name>A0A9P7Z4F0_9HELO</name>
<evidence type="ECO:0000256" key="1">
    <source>
        <dbReference type="SAM" id="MobiDB-lite"/>
    </source>
</evidence>
<keyword evidence="3" id="KW-1185">Reference proteome</keyword>
<organism evidence="2 3">
    <name type="scientific">Calycina marina</name>
    <dbReference type="NCBI Taxonomy" id="1763456"/>
    <lineage>
        <taxon>Eukaryota</taxon>
        <taxon>Fungi</taxon>
        <taxon>Dikarya</taxon>
        <taxon>Ascomycota</taxon>
        <taxon>Pezizomycotina</taxon>
        <taxon>Leotiomycetes</taxon>
        <taxon>Helotiales</taxon>
        <taxon>Pezizellaceae</taxon>
        <taxon>Calycina</taxon>
    </lineage>
</organism>
<dbReference type="OrthoDB" id="5566853at2759"/>
<reference evidence="2" key="1">
    <citation type="journal article" date="2021" name="IMA Fungus">
        <title>Genomic characterization of three marine fungi, including Emericellopsis atlantica sp. nov. with signatures of a generalist lifestyle and marine biomass degradation.</title>
        <authorList>
            <person name="Hagestad O.C."/>
            <person name="Hou L."/>
            <person name="Andersen J.H."/>
            <person name="Hansen E.H."/>
            <person name="Altermark B."/>
            <person name="Li C."/>
            <person name="Kuhnert E."/>
            <person name="Cox R.J."/>
            <person name="Crous P.W."/>
            <person name="Spatafora J.W."/>
            <person name="Lail K."/>
            <person name="Amirebrahimi M."/>
            <person name="Lipzen A."/>
            <person name="Pangilinan J."/>
            <person name="Andreopoulos W."/>
            <person name="Hayes R.D."/>
            <person name="Ng V."/>
            <person name="Grigoriev I.V."/>
            <person name="Jackson S.A."/>
            <person name="Sutton T.D.S."/>
            <person name="Dobson A.D.W."/>
            <person name="Rama T."/>
        </authorList>
    </citation>
    <scope>NUCLEOTIDE SEQUENCE</scope>
    <source>
        <strain evidence="2">TRa3180A</strain>
    </source>
</reference>
<gene>
    <name evidence="2" type="ORF">BJ878DRAFT_541356</name>
</gene>
<evidence type="ECO:0000313" key="2">
    <source>
        <dbReference type="EMBL" id="KAG9245389.1"/>
    </source>
</evidence>
<comment type="caution">
    <text evidence="2">The sequence shown here is derived from an EMBL/GenBank/DDBJ whole genome shotgun (WGS) entry which is preliminary data.</text>
</comment>
<feature type="compositionally biased region" description="Basic and acidic residues" evidence="1">
    <location>
        <begin position="102"/>
        <end position="114"/>
    </location>
</feature>
<accession>A0A9P7Z4F0</accession>
<protein>
    <submittedName>
        <fullName evidence="2">Uncharacterized protein</fullName>
    </submittedName>
</protein>
<dbReference type="AlphaFoldDB" id="A0A9P7Z4F0"/>
<dbReference type="EMBL" id="MU253850">
    <property type="protein sequence ID" value="KAG9245389.1"/>
    <property type="molecule type" value="Genomic_DNA"/>
</dbReference>
<feature type="region of interest" description="Disordered" evidence="1">
    <location>
        <begin position="83"/>
        <end position="130"/>
    </location>
</feature>
<sequence length="130" mass="13884">MPPRPGDIKRALQDGPHGPGLAAVMAAERFEAQFKCSKNTWNYEKDILRGGARAALQGNRAFVGNEFSSVEALWSQFENVMAKNAEGGEKEGQAAEPAAEPATEHAGQEERDGSGEETNVDNGKHCAAKS</sequence>